<protein>
    <submittedName>
        <fullName evidence="2">Uncharacterized protein</fullName>
    </submittedName>
</protein>
<organism evidence="2 3">
    <name type="scientific">Monoraphidium neglectum</name>
    <dbReference type="NCBI Taxonomy" id="145388"/>
    <lineage>
        <taxon>Eukaryota</taxon>
        <taxon>Viridiplantae</taxon>
        <taxon>Chlorophyta</taxon>
        <taxon>core chlorophytes</taxon>
        <taxon>Chlorophyceae</taxon>
        <taxon>CS clade</taxon>
        <taxon>Sphaeropleales</taxon>
        <taxon>Selenastraceae</taxon>
        <taxon>Monoraphidium</taxon>
    </lineage>
</organism>
<dbReference type="Proteomes" id="UP000054498">
    <property type="component" value="Unassembled WGS sequence"/>
</dbReference>
<gene>
    <name evidence="2" type="ORF">MNEG_2328</name>
</gene>
<proteinExistence type="predicted"/>
<feature type="region of interest" description="Disordered" evidence="1">
    <location>
        <begin position="102"/>
        <end position="237"/>
    </location>
</feature>
<dbReference type="EMBL" id="KK100479">
    <property type="protein sequence ID" value="KIZ05628.1"/>
    <property type="molecule type" value="Genomic_DNA"/>
</dbReference>
<accession>A0A0D2K5G9</accession>
<feature type="compositionally biased region" description="Low complexity" evidence="1">
    <location>
        <begin position="172"/>
        <end position="205"/>
    </location>
</feature>
<dbReference type="GeneID" id="25735206"/>
<dbReference type="RefSeq" id="XP_013904647.1">
    <property type="nucleotide sequence ID" value="XM_014049193.1"/>
</dbReference>
<dbReference type="KEGG" id="mng:MNEG_2328"/>
<feature type="compositionally biased region" description="Basic residues" evidence="1">
    <location>
        <begin position="208"/>
        <end position="217"/>
    </location>
</feature>
<feature type="compositionally biased region" description="Low complexity" evidence="1">
    <location>
        <begin position="45"/>
        <end position="82"/>
    </location>
</feature>
<dbReference type="AlphaFoldDB" id="A0A0D2K5G9"/>
<name>A0A0D2K5G9_9CHLO</name>
<keyword evidence="3" id="KW-1185">Reference proteome</keyword>
<reference evidence="2 3" key="1">
    <citation type="journal article" date="2013" name="BMC Genomics">
        <title>Reconstruction of the lipid metabolism for the microalga Monoraphidium neglectum from its genome sequence reveals characteristics suitable for biofuel production.</title>
        <authorList>
            <person name="Bogen C."/>
            <person name="Al-Dilaimi A."/>
            <person name="Albersmeier A."/>
            <person name="Wichmann J."/>
            <person name="Grundmann M."/>
            <person name="Rupp O."/>
            <person name="Lauersen K.J."/>
            <person name="Blifernez-Klassen O."/>
            <person name="Kalinowski J."/>
            <person name="Goesmann A."/>
            <person name="Mussgnug J.H."/>
            <person name="Kruse O."/>
        </authorList>
    </citation>
    <scope>NUCLEOTIDE SEQUENCE [LARGE SCALE GENOMIC DNA]</scope>
    <source>
        <strain evidence="2 3">SAG 48.87</strain>
    </source>
</reference>
<sequence length="237" mass="23593">MADVPAEPPKATGADLAASRSGAGTLHWPRADAEANSGPDPNQPAGAAAGAATDAMAKGARAPAGRGADGAAQPRARAAGAQAVGGNAEGLLASRLVTECLSQPSRAGSASPSAACHPSPSRSTDARQLKLLSRPAEGVSVAYWRRPGGQATDGELSDGEREPGARSPSPPARSASFSCAPRPPLAGAAPPGPRPAAFGADAESAAGRRGKLVRLRSFRLEDCEADDEGDGPERAAR</sequence>
<feature type="region of interest" description="Disordered" evidence="1">
    <location>
        <begin position="1"/>
        <end position="82"/>
    </location>
</feature>
<feature type="compositionally biased region" description="Low complexity" evidence="1">
    <location>
        <begin position="102"/>
        <end position="123"/>
    </location>
</feature>
<evidence type="ECO:0000313" key="2">
    <source>
        <dbReference type="EMBL" id="KIZ05628.1"/>
    </source>
</evidence>
<evidence type="ECO:0000313" key="3">
    <source>
        <dbReference type="Proteomes" id="UP000054498"/>
    </source>
</evidence>
<evidence type="ECO:0000256" key="1">
    <source>
        <dbReference type="SAM" id="MobiDB-lite"/>
    </source>
</evidence>